<dbReference type="GO" id="GO:0050776">
    <property type="term" value="P:regulation of immune response"/>
    <property type="evidence" value="ECO:0007669"/>
    <property type="project" value="TreeGrafter"/>
</dbReference>
<proteinExistence type="predicted"/>
<feature type="domain" description="SH2" evidence="6">
    <location>
        <begin position="5"/>
        <end position="100"/>
    </location>
</feature>
<evidence type="ECO:0000313" key="8">
    <source>
        <dbReference type="Proteomes" id="UP000694620"/>
    </source>
</evidence>
<dbReference type="Pfam" id="PF00017">
    <property type="entry name" value="SH2"/>
    <property type="match status" value="1"/>
</dbReference>
<evidence type="ECO:0000256" key="2">
    <source>
        <dbReference type="ARBA" id="ARBA00022859"/>
    </source>
</evidence>
<dbReference type="InterPro" id="IPR000980">
    <property type="entry name" value="SH2"/>
</dbReference>
<dbReference type="Proteomes" id="UP000694620">
    <property type="component" value="Chromosome 4"/>
</dbReference>
<evidence type="ECO:0000256" key="1">
    <source>
        <dbReference type="ARBA" id="ARBA00022588"/>
    </source>
</evidence>
<dbReference type="InterPro" id="IPR036860">
    <property type="entry name" value="SH2_dom_sf"/>
</dbReference>
<dbReference type="AlphaFoldDB" id="A0A8C4SLS8"/>
<dbReference type="GO" id="GO:0045087">
    <property type="term" value="P:innate immune response"/>
    <property type="evidence" value="ECO:0007669"/>
    <property type="project" value="UniProtKB-KW"/>
</dbReference>
<dbReference type="GeneTree" id="ENSGT00940000168744"/>
<dbReference type="Ensembl" id="ENSECRT00000019948.1">
    <property type="protein sequence ID" value="ENSECRP00000019552.1"/>
    <property type="gene ID" value="ENSECRG00000013071.1"/>
</dbReference>
<reference evidence="7" key="3">
    <citation type="submission" date="2025-09" db="UniProtKB">
        <authorList>
            <consortium name="Ensembl"/>
        </authorList>
    </citation>
    <scope>IDENTIFICATION</scope>
</reference>
<evidence type="ECO:0000259" key="6">
    <source>
        <dbReference type="PROSITE" id="PS50001"/>
    </source>
</evidence>
<evidence type="ECO:0000256" key="3">
    <source>
        <dbReference type="ARBA" id="ARBA00022999"/>
    </source>
</evidence>
<dbReference type="PANTHER" id="PTHR46051">
    <property type="entry name" value="SH2 DOMAIN-CONTAINING PROTEIN"/>
    <property type="match status" value="1"/>
</dbReference>
<keyword evidence="3 5" id="KW-0727">SH2 domain</keyword>
<organism evidence="7 8">
    <name type="scientific">Erpetoichthys calabaricus</name>
    <name type="common">Rope fish</name>
    <name type="synonym">Calamoichthys calabaricus</name>
    <dbReference type="NCBI Taxonomy" id="27687"/>
    <lineage>
        <taxon>Eukaryota</taxon>
        <taxon>Metazoa</taxon>
        <taxon>Chordata</taxon>
        <taxon>Craniata</taxon>
        <taxon>Vertebrata</taxon>
        <taxon>Euteleostomi</taxon>
        <taxon>Actinopterygii</taxon>
        <taxon>Polypteriformes</taxon>
        <taxon>Polypteridae</taxon>
        <taxon>Erpetoichthys</taxon>
    </lineage>
</organism>
<keyword evidence="2" id="KW-0391">Immunity</keyword>
<dbReference type="GO" id="GO:0009966">
    <property type="term" value="P:regulation of signal transduction"/>
    <property type="evidence" value="ECO:0007669"/>
    <property type="project" value="TreeGrafter"/>
</dbReference>
<reference evidence="7" key="2">
    <citation type="submission" date="2025-08" db="UniProtKB">
        <authorList>
            <consortium name="Ensembl"/>
        </authorList>
    </citation>
    <scope>IDENTIFICATION</scope>
</reference>
<keyword evidence="4" id="KW-1064">Adaptive immunity</keyword>
<dbReference type="SUPFAM" id="SSF55550">
    <property type="entry name" value="SH2 domain"/>
    <property type="match status" value="1"/>
</dbReference>
<gene>
    <name evidence="7" type="primary">LOC114650396</name>
</gene>
<keyword evidence="8" id="KW-1185">Reference proteome</keyword>
<dbReference type="SMART" id="SM00252">
    <property type="entry name" value="SH2"/>
    <property type="match status" value="1"/>
</dbReference>
<dbReference type="Gene3D" id="3.30.505.10">
    <property type="entry name" value="SH2 domain"/>
    <property type="match status" value="1"/>
</dbReference>
<accession>A0A8C4SLS8</accession>
<dbReference type="PRINTS" id="PR00401">
    <property type="entry name" value="SH2DOMAIN"/>
</dbReference>
<dbReference type="GO" id="GO:0002250">
    <property type="term" value="P:adaptive immune response"/>
    <property type="evidence" value="ECO:0007669"/>
    <property type="project" value="UniProtKB-KW"/>
</dbReference>
<evidence type="ECO:0000256" key="4">
    <source>
        <dbReference type="ARBA" id="ARBA00023130"/>
    </source>
</evidence>
<name>A0A8C4SLS8_ERPCA</name>
<reference evidence="7" key="1">
    <citation type="submission" date="2021-06" db="EMBL/GenBank/DDBJ databases">
        <authorList>
            <consortium name="Wellcome Sanger Institute Data Sharing"/>
        </authorList>
    </citation>
    <scope>NUCLEOTIDE SEQUENCE [LARGE SCALE GENOMIC DNA]</scope>
</reference>
<sequence>MFEAIYFGKISKEETERLLEIYGKDGSFLVRDSESVPGAYCLCVRQGLFVCTYRIMRSSGKWGILTSPITVPQLFKTLDLLIETYRRSPPSSMAPLYHPLKKSSVCEHLQDEGISLLCFFFEKKYFFTFKCFNMYCMSSFIV</sequence>
<evidence type="ECO:0000313" key="7">
    <source>
        <dbReference type="Ensembl" id="ENSECRP00000019552.1"/>
    </source>
</evidence>
<keyword evidence="1" id="KW-0399">Innate immunity</keyword>
<dbReference type="PANTHER" id="PTHR46051:SF1">
    <property type="entry name" value="INOSITOL POLYPHOSPHATE-RELATED PHOSPHATASE DOMAIN-CONTAINING PROTEIN"/>
    <property type="match status" value="1"/>
</dbReference>
<dbReference type="PROSITE" id="PS50001">
    <property type="entry name" value="SH2"/>
    <property type="match status" value="1"/>
</dbReference>
<evidence type="ECO:0000256" key="5">
    <source>
        <dbReference type="PROSITE-ProRule" id="PRU00191"/>
    </source>
</evidence>
<protein>
    <submittedName>
        <fullName evidence="7">SH2 domain-containing protein 1A-like</fullName>
    </submittedName>
</protein>